<proteinExistence type="predicted"/>
<dbReference type="EMBL" id="JACGWN010000004">
    <property type="protein sequence ID" value="KAL0452016.1"/>
    <property type="molecule type" value="Genomic_DNA"/>
</dbReference>
<dbReference type="AlphaFoldDB" id="A0AAW2XE28"/>
<sequence length="77" mass="8335">MQVIPLLASRSQALRHTQDLIMKGAVVKGSEELLRPTASCLRDDIVPRDSPLVAYTKEGSKAEDIISTVRQLSAAGM</sequence>
<reference evidence="1" key="2">
    <citation type="journal article" date="2024" name="Plant">
        <title>Genomic evolution and insights into agronomic trait innovations of Sesamum species.</title>
        <authorList>
            <person name="Miao H."/>
            <person name="Wang L."/>
            <person name="Qu L."/>
            <person name="Liu H."/>
            <person name="Sun Y."/>
            <person name="Le M."/>
            <person name="Wang Q."/>
            <person name="Wei S."/>
            <person name="Zheng Y."/>
            <person name="Lin W."/>
            <person name="Duan Y."/>
            <person name="Cao H."/>
            <person name="Xiong S."/>
            <person name="Wang X."/>
            <person name="Wei L."/>
            <person name="Li C."/>
            <person name="Ma Q."/>
            <person name="Ju M."/>
            <person name="Zhao R."/>
            <person name="Li G."/>
            <person name="Mu C."/>
            <person name="Tian Q."/>
            <person name="Mei H."/>
            <person name="Zhang T."/>
            <person name="Gao T."/>
            <person name="Zhang H."/>
        </authorList>
    </citation>
    <scope>NUCLEOTIDE SEQUENCE</scope>
    <source>
        <strain evidence="1">KEN1</strain>
    </source>
</reference>
<protein>
    <submittedName>
        <fullName evidence="1">Sucrose-phosphate synthase 2</fullName>
    </submittedName>
</protein>
<evidence type="ECO:0000313" key="1">
    <source>
        <dbReference type="EMBL" id="KAL0452016.1"/>
    </source>
</evidence>
<organism evidence="1">
    <name type="scientific">Sesamum latifolium</name>
    <dbReference type="NCBI Taxonomy" id="2727402"/>
    <lineage>
        <taxon>Eukaryota</taxon>
        <taxon>Viridiplantae</taxon>
        <taxon>Streptophyta</taxon>
        <taxon>Embryophyta</taxon>
        <taxon>Tracheophyta</taxon>
        <taxon>Spermatophyta</taxon>
        <taxon>Magnoliopsida</taxon>
        <taxon>eudicotyledons</taxon>
        <taxon>Gunneridae</taxon>
        <taxon>Pentapetalae</taxon>
        <taxon>asterids</taxon>
        <taxon>lamiids</taxon>
        <taxon>Lamiales</taxon>
        <taxon>Pedaliaceae</taxon>
        <taxon>Sesamum</taxon>
    </lineage>
</organism>
<accession>A0AAW2XE28</accession>
<reference evidence="1" key="1">
    <citation type="submission" date="2020-06" db="EMBL/GenBank/DDBJ databases">
        <authorList>
            <person name="Li T."/>
            <person name="Hu X."/>
            <person name="Zhang T."/>
            <person name="Song X."/>
            <person name="Zhang H."/>
            <person name="Dai N."/>
            <person name="Sheng W."/>
            <person name="Hou X."/>
            <person name="Wei L."/>
        </authorList>
    </citation>
    <scope>NUCLEOTIDE SEQUENCE</scope>
    <source>
        <strain evidence="1">KEN1</strain>
        <tissue evidence="1">Leaf</tissue>
    </source>
</reference>
<name>A0AAW2XE28_9LAMI</name>
<gene>
    <name evidence="1" type="ORF">Slati_1179700</name>
</gene>
<comment type="caution">
    <text evidence="1">The sequence shown here is derived from an EMBL/GenBank/DDBJ whole genome shotgun (WGS) entry which is preliminary data.</text>
</comment>